<keyword evidence="3" id="KW-1185">Reference proteome</keyword>
<organism evidence="2 3">
    <name type="scientific">Eumeta variegata</name>
    <name type="common">Bagworm moth</name>
    <name type="synonym">Eumeta japonica</name>
    <dbReference type="NCBI Taxonomy" id="151549"/>
    <lineage>
        <taxon>Eukaryota</taxon>
        <taxon>Metazoa</taxon>
        <taxon>Ecdysozoa</taxon>
        <taxon>Arthropoda</taxon>
        <taxon>Hexapoda</taxon>
        <taxon>Insecta</taxon>
        <taxon>Pterygota</taxon>
        <taxon>Neoptera</taxon>
        <taxon>Endopterygota</taxon>
        <taxon>Lepidoptera</taxon>
        <taxon>Glossata</taxon>
        <taxon>Ditrysia</taxon>
        <taxon>Tineoidea</taxon>
        <taxon>Psychidae</taxon>
        <taxon>Oiketicinae</taxon>
        <taxon>Eumeta</taxon>
    </lineage>
</organism>
<comment type="caution">
    <text evidence="2">The sequence shown here is derived from an EMBL/GenBank/DDBJ whole genome shotgun (WGS) entry which is preliminary data.</text>
</comment>
<dbReference type="AlphaFoldDB" id="A0A4C1VM23"/>
<feature type="region of interest" description="Disordered" evidence="1">
    <location>
        <begin position="1"/>
        <end position="70"/>
    </location>
</feature>
<gene>
    <name evidence="2" type="ORF">EVAR_33586_1</name>
</gene>
<dbReference type="Proteomes" id="UP000299102">
    <property type="component" value="Unassembled WGS sequence"/>
</dbReference>
<feature type="compositionally biased region" description="Basic residues" evidence="1">
    <location>
        <begin position="21"/>
        <end position="68"/>
    </location>
</feature>
<name>A0A4C1VM23_EUMVA</name>
<evidence type="ECO:0000313" key="3">
    <source>
        <dbReference type="Proteomes" id="UP000299102"/>
    </source>
</evidence>
<evidence type="ECO:0000313" key="2">
    <source>
        <dbReference type="EMBL" id="GBP38835.1"/>
    </source>
</evidence>
<accession>A0A4C1VM23</accession>
<dbReference type="EMBL" id="BGZK01000354">
    <property type="protein sequence ID" value="GBP38835.1"/>
    <property type="molecule type" value="Genomic_DNA"/>
</dbReference>
<feature type="region of interest" description="Disordered" evidence="1">
    <location>
        <begin position="233"/>
        <end position="255"/>
    </location>
</feature>
<sequence length="255" mass="29042">MNTHSYTSRTHAPTQNTLTNTHKHTQTHTRDTRARKHAQAHARTSARAHTHTRAQAYRHHSNSKRKKSVSPALAPRALLYVMFLPLHYSTPHPSPHFSLHQLTPPSIKCSILSQEAGNAMGTPLKLRMSMDVVDHLLMGLLSHDNKKEDVVPMLCNVVSVRRGYRRQLVTQDLYRAVNARVCRLHPRLRKHVNATQICCPNYSRVGLDVWLRFLCCVFCESTIHDRMNSSVTREWVPGGPPPPPTHSYATVFEHP</sequence>
<proteinExistence type="predicted"/>
<evidence type="ECO:0000256" key="1">
    <source>
        <dbReference type="SAM" id="MobiDB-lite"/>
    </source>
</evidence>
<feature type="compositionally biased region" description="Polar residues" evidence="1">
    <location>
        <begin position="1"/>
        <end position="20"/>
    </location>
</feature>
<protein>
    <submittedName>
        <fullName evidence="2">Uncharacterized protein</fullName>
    </submittedName>
</protein>
<reference evidence="2 3" key="1">
    <citation type="journal article" date="2019" name="Commun. Biol.">
        <title>The bagworm genome reveals a unique fibroin gene that provides high tensile strength.</title>
        <authorList>
            <person name="Kono N."/>
            <person name="Nakamura H."/>
            <person name="Ohtoshi R."/>
            <person name="Tomita M."/>
            <person name="Numata K."/>
            <person name="Arakawa K."/>
        </authorList>
    </citation>
    <scope>NUCLEOTIDE SEQUENCE [LARGE SCALE GENOMIC DNA]</scope>
</reference>